<dbReference type="SUPFAM" id="SSF52540">
    <property type="entry name" value="P-loop containing nucleoside triphosphate hydrolases"/>
    <property type="match status" value="1"/>
</dbReference>
<keyword evidence="6" id="KW-1003">Cell membrane</keyword>
<evidence type="ECO:0000256" key="2">
    <source>
        <dbReference type="ARBA" id="ARBA00020484"/>
    </source>
</evidence>
<evidence type="ECO:0000256" key="8">
    <source>
        <dbReference type="RuleBase" id="RU003761"/>
    </source>
</evidence>
<feature type="compositionally biased region" description="Acidic residues" evidence="9">
    <location>
        <begin position="1"/>
        <end position="42"/>
    </location>
</feature>
<feature type="region of interest" description="G1" evidence="7">
    <location>
        <begin position="68"/>
        <end position="75"/>
    </location>
</feature>
<dbReference type="PROSITE" id="PS50823">
    <property type="entry name" value="KH_TYPE_2"/>
    <property type="match status" value="1"/>
</dbReference>
<dbReference type="GO" id="GO:0005525">
    <property type="term" value="F:GTP binding"/>
    <property type="evidence" value="ECO:0007669"/>
    <property type="project" value="UniProtKB-UniRule"/>
</dbReference>
<dbReference type="GO" id="GO:0005829">
    <property type="term" value="C:cytosol"/>
    <property type="evidence" value="ECO:0007669"/>
    <property type="project" value="TreeGrafter"/>
</dbReference>
<evidence type="ECO:0000313" key="13">
    <source>
        <dbReference type="EMBL" id="SFB05070.1"/>
    </source>
</evidence>
<dbReference type="GO" id="GO:0000028">
    <property type="term" value="P:ribosomal small subunit assembly"/>
    <property type="evidence" value="ECO:0007669"/>
    <property type="project" value="TreeGrafter"/>
</dbReference>
<dbReference type="InterPro" id="IPR005662">
    <property type="entry name" value="GTPase_Era-like"/>
</dbReference>
<evidence type="ECO:0000256" key="9">
    <source>
        <dbReference type="SAM" id="MobiDB-lite"/>
    </source>
</evidence>
<evidence type="ECO:0000256" key="5">
    <source>
        <dbReference type="ARBA" id="ARBA00023134"/>
    </source>
</evidence>
<dbReference type="CDD" id="cd04163">
    <property type="entry name" value="Era"/>
    <property type="match status" value="1"/>
</dbReference>
<dbReference type="Pfam" id="PF07650">
    <property type="entry name" value="KH_2"/>
    <property type="match status" value="1"/>
</dbReference>
<dbReference type="InterPro" id="IPR006073">
    <property type="entry name" value="GTP-bd"/>
</dbReference>
<feature type="region of interest" description="G5" evidence="7">
    <location>
        <begin position="212"/>
        <end position="214"/>
    </location>
</feature>
<comment type="subcellular location">
    <subcellularLocation>
        <location evidence="6">Cytoplasm</location>
    </subcellularLocation>
    <subcellularLocation>
        <location evidence="6">Cell membrane</location>
        <topology evidence="6">Peripheral membrane protein</topology>
    </subcellularLocation>
</comment>
<evidence type="ECO:0000256" key="6">
    <source>
        <dbReference type="HAMAP-Rule" id="MF_00367"/>
    </source>
</evidence>
<dbReference type="CDD" id="cd22534">
    <property type="entry name" value="KH-II_Era"/>
    <property type="match status" value="1"/>
</dbReference>
<protein>
    <recommendedName>
        <fullName evidence="2 6">GTPase Era</fullName>
    </recommendedName>
</protein>
<keyword evidence="6" id="KW-0699">rRNA-binding</keyword>
<evidence type="ECO:0000313" key="15">
    <source>
        <dbReference type="Proteomes" id="UP000233565"/>
    </source>
</evidence>
<evidence type="ECO:0000313" key="12">
    <source>
        <dbReference type="EMBL" id="PKH42816.1"/>
    </source>
</evidence>
<reference evidence="13" key="1">
    <citation type="submission" date="2016-10" db="EMBL/GenBank/DDBJ databases">
        <authorList>
            <person name="de Groot N.N."/>
        </authorList>
    </citation>
    <scope>NUCLEOTIDE SEQUENCE [LARGE SCALE GENOMIC DNA]</scope>
    <source>
        <strain evidence="13">CGMCC 1.10697</strain>
    </source>
</reference>
<reference evidence="12 15" key="2">
    <citation type="submission" date="2017-12" db="EMBL/GenBank/DDBJ databases">
        <title>Pharmacopeia of the Arctic Ocean.</title>
        <authorList>
            <person name="Collins E."/>
            <person name="Ducluzeau A.-L."/>
        </authorList>
    </citation>
    <scope>NUCLEOTIDE SEQUENCE [LARGE SCALE GENOMIC DNA]</scope>
    <source>
        <strain evidence="12 15">DSM 23325</strain>
    </source>
</reference>
<comment type="similarity">
    <text evidence="1 6 7 8">Belongs to the TRAFAC class TrmE-Era-EngA-EngB-Septin-like GTPase superfamily. Era GTPase family.</text>
</comment>
<keyword evidence="3 6" id="KW-0547">Nucleotide-binding</keyword>
<name>A0A1I0XXQ7_9ACTN</name>
<evidence type="ECO:0000256" key="1">
    <source>
        <dbReference type="ARBA" id="ARBA00007921"/>
    </source>
</evidence>
<dbReference type="InterPro" id="IPR015946">
    <property type="entry name" value="KH_dom-like_a/b"/>
</dbReference>
<evidence type="ECO:0000256" key="3">
    <source>
        <dbReference type="ARBA" id="ARBA00022741"/>
    </source>
</evidence>
<dbReference type="STRING" id="748909.SAMN05192575_10361"/>
<evidence type="ECO:0000313" key="14">
    <source>
        <dbReference type="Proteomes" id="UP000199113"/>
    </source>
</evidence>
<dbReference type="OrthoDB" id="9805918at2"/>
<feature type="region of interest" description="Disordered" evidence="9">
    <location>
        <begin position="1"/>
        <end position="43"/>
    </location>
</feature>
<feature type="binding site" evidence="6">
    <location>
        <begin position="68"/>
        <end position="75"/>
    </location>
    <ligand>
        <name>GTP</name>
        <dbReference type="ChEBI" id="CHEBI:37565"/>
    </ligand>
</feature>
<dbReference type="NCBIfam" id="TIGR00436">
    <property type="entry name" value="era"/>
    <property type="match status" value="1"/>
</dbReference>
<dbReference type="PANTHER" id="PTHR42698:SF1">
    <property type="entry name" value="GTPASE ERA, MITOCHONDRIAL"/>
    <property type="match status" value="1"/>
</dbReference>
<dbReference type="RefSeq" id="WP_091197110.1">
    <property type="nucleotide sequence ID" value="NZ_FOKC01000003.1"/>
</dbReference>
<dbReference type="InterPro" id="IPR004044">
    <property type="entry name" value="KH_dom_type_2"/>
</dbReference>
<feature type="binding site" evidence="6">
    <location>
        <begin position="178"/>
        <end position="181"/>
    </location>
    <ligand>
        <name>GTP</name>
        <dbReference type="ChEBI" id="CHEBI:37565"/>
    </ligand>
</feature>
<keyword evidence="5 6" id="KW-0342">GTP-binding</keyword>
<dbReference type="Gene3D" id="3.30.300.20">
    <property type="match status" value="1"/>
</dbReference>
<evidence type="ECO:0000259" key="10">
    <source>
        <dbReference type="PROSITE" id="PS50823"/>
    </source>
</evidence>
<comment type="subunit">
    <text evidence="6">Monomer.</text>
</comment>
<dbReference type="InterPro" id="IPR009019">
    <property type="entry name" value="KH_sf_prok-type"/>
</dbReference>
<dbReference type="SUPFAM" id="SSF54814">
    <property type="entry name" value="Prokaryotic type KH domain (KH-domain type II)"/>
    <property type="match status" value="1"/>
</dbReference>
<evidence type="ECO:0000256" key="4">
    <source>
        <dbReference type="ARBA" id="ARBA00022884"/>
    </source>
</evidence>
<dbReference type="GO" id="GO:0070181">
    <property type="term" value="F:small ribosomal subunit rRNA binding"/>
    <property type="evidence" value="ECO:0007669"/>
    <property type="project" value="UniProtKB-UniRule"/>
</dbReference>
<dbReference type="FunFam" id="3.30.300.20:FF:000003">
    <property type="entry name" value="GTPase Era"/>
    <property type="match status" value="1"/>
</dbReference>
<evidence type="ECO:0000259" key="11">
    <source>
        <dbReference type="PROSITE" id="PS51713"/>
    </source>
</evidence>
<dbReference type="EMBL" id="PJBV01000012">
    <property type="protein sequence ID" value="PKH42816.1"/>
    <property type="molecule type" value="Genomic_DNA"/>
</dbReference>
<dbReference type="HAMAP" id="MF_00367">
    <property type="entry name" value="GTPase_Era"/>
    <property type="match status" value="1"/>
</dbReference>
<dbReference type="Pfam" id="PF01926">
    <property type="entry name" value="MMR_HSR1"/>
    <property type="match status" value="1"/>
</dbReference>
<dbReference type="InterPro" id="IPR005225">
    <property type="entry name" value="Small_GTP-bd"/>
</dbReference>
<organism evidence="13 14">
    <name type="scientific">Nocardioides alpinus</name>
    <dbReference type="NCBI Taxonomy" id="748909"/>
    <lineage>
        <taxon>Bacteria</taxon>
        <taxon>Bacillati</taxon>
        <taxon>Actinomycetota</taxon>
        <taxon>Actinomycetes</taxon>
        <taxon>Propionibacteriales</taxon>
        <taxon>Nocardioidaceae</taxon>
        <taxon>Nocardioides</taxon>
    </lineage>
</organism>
<keyword evidence="6" id="KW-0690">Ribosome biogenesis</keyword>
<accession>A0A1I0XXQ7</accession>
<dbReference type="Gene3D" id="3.40.50.300">
    <property type="entry name" value="P-loop containing nucleotide triphosphate hydrolases"/>
    <property type="match status" value="1"/>
</dbReference>
<feature type="domain" description="KH type-2" evidence="10">
    <location>
        <begin position="264"/>
        <end position="346"/>
    </location>
</feature>
<gene>
    <name evidence="6" type="primary">era</name>
    <name evidence="12" type="ORF">CXG46_06045</name>
    <name evidence="13" type="ORF">SAMN05192575_10361</name>
</gene>
<feature type="region of interest" description="G2" evidence="7">
    <location>
        <begin position="94"/>
        <end position="98"/>
    </location>
</feature>
<dbReference type="GO" id="GO:0003924">
    <property type="term" value="F:GTPase activity"/>
    <property type="evidence" value="ECO:0007669"/>
    <property type="project" value="UniProtKB-UniRule"/>
</dbReference>
<dbReference type="GO" id="GO:0005886">
    <property type="term" value="C:plasma membrane"/>
    <property type="evidence" value="ECO:0007669"/>
    <property type="project" value="UniProtKB-SubCell"/>
</dbReference>
<feature type="region of interest" description="G4" evidence="7">
    <location>
        <begin position="178"/>
        <end position="181"/>
    </location>
</feature>
<dbReference type="GO" id="GO:0043024">
    <property type="term" value="F:ribosomal small subunit binding"/>
    <property type="evidence" value="ECO:0007669"/>
    <property type="project" value="TreeGrafter"/>
</dbReference>
<dbReference type="PANTHER" id="PTHR42698">
    <property type="entry name" value="GTPASE ERA"/>
    <property type="match status" value="1"/>
</dbReference>
<dbReference type="Proteomes" id="UP000233565">
    <property type="component" value="Unassembled WGS sequence"/>
</dbReference>
<dbReference type="InterPro" id="IPR030388">
    <property type="entry name" value="G_ERA_dom"/>
</dbReference>
<dbReference type="EMBL" id="FOKC01000003">
    <property type="protein sequence ID" value="SFB05070.1"/>
    <property type="molecule type" value="Genomic_DNA"/>
</dbReference>
<dbReference type="AlphaFoldDB" id="A0A1I0XXQ7"/>
<dbReference type="PROSITE" id="PS51713">
    <property type="entry name" value="G_ERA"/>
    <property type="match status" value="1"/>
</dbReference>
<evidence type="ECO:0000256" key="7">
    <source>
        <dbReference type="PROSITE-ProRule" id="PRU01050"/>
    </source>
</evidence>
<dbReference type="NCBIfam" id="NF000908">
    <property type="entry name" value="PRK00089.1"/>
    <property type="match status" value="1"/>
</dbReference>
<keyword evidence="6" id="KW-0472">Membrane</keyword>
<keyword evidence="6" id="KW-0963">Cytoplasm</keyword>
<feature type="region of interest" description="G3" evidence="7">
    <location>
        <begin position="115"/>
        <end position="118"/>
    </location>
</feature>
<dbReference type="InterPro" id="IPR027417">
    <property type="entry name" value="P-loop_NTPase"/>
</dbReference>
<comment type="function">
    <text evidence="6">An essential GTPase that binds both GDP and GTP, with rapid nucleotide exchange. Plays a role in 16S rRNA processing and 30S ribosomal subunit biogenesis and possibly also in cell cycle regulation and energy metabolism.</text>
</comment>
<feature type="domain" description="Era-type G" evidence="11">
    <location>
        <begin position="60"/>
        <end position="233"/>
    </location>
</feature>
<dbReference type="Proteomes" id="UP000199113">
    <property type="component" value="Unassembled WGS sequence"/>
</dbReference>
<proteinExistence type="inferred from homology"/>
<dbReference type="NCBIfam" id="TIGR00231">
    <property type="entry name" value="small_GTP"/>
    <property type="match status" value="1"/>
</dbReference>
<keyword evidence="15" id="KW-1185">Reference proteome</keyword>
<feature type="binding site" evidence="6">
    <location>
        <begin position="115"/>
        <end position="119"/>
    </location>
    <ligand>
        <name>GTP</name>
        <dbReference type="ChEBI" id="CHEBI:37565"/>
    </ligand>
</feature>
<keyword evidence="4 6" id="KW-0694">RNA-binding</keyword>
<sequence>MADEQDDINDDVSEDAPEDAAEDVDDLDDDGDEDDELDDDFDLSGVAPASAFYTAPEGYRSGFASFVGRPNAGKSTLTNALVGQKIVITSSKPQTTRNVVRGIVHREDAQLILVDTPGLHRPRTLLGERLNDLVRTTWAEVDVVACCFPANEKIGPGDRFLVTELAKVRRTIRIAVATKTDLVTPEQLGQHLLDIQKLGEETSTEWAEIVPVSAVSGDQVQLLADLLVGQMPEGPPLYPDGDLTDAPEEALAADLIREAALEGVRDELPHSIAVVVEEMGLREGRPDDKPLLVIVANLYVERDSQKGIMIGHKGSRLRSVGTVARKQIEALLGTPVYLDLQVKIAKDWQRDPRQLRKLGF</sequence>